<dbReference type="InterPro" id="IPR017853">
    <property type="entry name" value="GH"/>
</dbReference>
<protein>
    <submittedName>
        <fullName evidence="3">O-glycosyl hydrolase</fullName>
    </submittedName>
</protein>
<dbReference type="EMBL" id="JACJID010000003">
    <property type="protein sequence ID" value="MBA8926678.1"/>
    <property type="molecule type" value="Genomic_DNA"/>
</dbReference>
<dbReference type="GO" id="GO:0016787">
    <property type="term" value="F:hydrolase activity"/>
    <property type="evidence" value="ECO:0007669"/>
    <property type="project" value="UniProtKB-KW"/>
</dbReference>
<feature type="chain" id="PRO_5046421896" evidence="1">
    <location>
        <begin position="25"/>
        <end position="620"/>
    </location>
</feature>
<name>A0ABR6BIH4_9PSEU</name>
<keyword evidence="3" id="KW-0378">Hydrolase</keyword>
<dbReference type="SUPFAM" id="SSF50370">
    <property type="entry name" value="Ricin B-like lectins"/>
    <property type="match status" value="1"/>
</dbReference>
<dbReference type="InterPro" id="IPR039743">
    <property type="entry name" value="6GAL/EXGAL"/>
</dbReference>
<dbReference type="Gene3D" id="2.60.40.1180">
    <property type="entry name" value="Golgi alpha-mannosidase II"/>
    <property type="match status" value="1"/>
</dbReference>
<feature type="signal peptide" evidence="1">
    <location>
        <begin position="1"/>
        <end position="24"/>
    </location>
</feature>
<dbReference type="Pfam" id="PF14200">
    <property type="entry name" value="RicinB_lectin_2"/>
    <property type="match status" value="1"/>
</dbReference>
<evidence type="ECO:0000256" key="1">
    <source>
        <dbReference type="SAM" id="SignalP"/>
    </source>
</evidence>
<dbReference type="SMART" id="SM00458">
    <property type="entry name" value="RICIN"/>
    <property type="match status" value="1"/>
</dbReference>
<evidence type="ECO:0000313" key="3">
    <source>
        <dbReference type="EMBL" id="MBA8926678.1"/>
    </source>
</evidence>
<keyword evidence="1" id="KW-0732">Signal</keyword>
<dbReference type="Pfam" id="PF14587">
    <property type="entry name" value="Glyco_hydr_30_2"/>
    <property type="match status" value="2"/>
</dbReference>
<evidence type="ECO:0000313" key="4">
    <source>
        <dbReference type="Proteomes" id="UP000517916"/>
    </source>
</evidence>
<evidence type="ECO:0000259" key="2">
    <source>
        <dbReference type="SMART" id="SM00458"/>
    </source>
</evidence>
<dbReference type="CDD" id="cd00161">
    <property type="entry name" value="beta-trefoil_Ricin-like"/>
    <property type="match status" value="1"/>
</dbReference>
<dbReference type="Proteomes" id="UP000517916">
    <property type="component" value="Unassembled WGS sequence"/>
</dbReference>
<accession>A0ABR6BIH4</accession>
<dbReference type="InterPro" id="IPR039514">
    <property type="entry name" value="6GAL-like"/>
</dbReference>
<dbReference type="PROSITE" id="PS50231">
    <property type="entry name" value="RICIN_B_LECTIN"/>
    <property type="match status" value="1"/>
</dbReference>
<dbReference type="RefSeq" id="WP_318296380.1">
    <property type="nucleotide sequence ID" value="NZ_BAAABQ010000039.1"/>
</dbReference>
<sequence length="620" mass="64998">MRNTIRNLAVIIGLVAATVAPAGAATQSMAEVSGTPAQSVQGFGASGAWWVNDLAHFAPAVQQRVGDLLFGPGGLALSVYRYNVGGGGVGVTNPPRAPQTVLVSPGTYDWTRDPGGSTFLQLAAQHGVSDLQAFVNSAPPVWTNNGKSCGGWLVPGNEDAYGRFLADVVTHFAQQGVHISEVSPLNEPDNSFADCGQEGMQASTGQRGPIVRALGKALAQAGSDAQVLADETSWALQDIFELPQWAGDASTQRYLVALAHHTYDFPTNATMNILRSTARNYGKPLWATEICCSKGQGQGMGQGYDPGIDGGLRLADLIHQDLTEANDAQFDWWTALSPVLGCDPVADPGCPGRSNGNGWNDGLIYYDQNYARNGNQSLYVTKRFWALANFSRFVRPGALRFPIGGMPGGVWPVAFEDGGKWTVVAINDNTAPTQFPLHFAATNGQLTPTGAYRTSATEDLAPVGMPTVDANNTLSATLPARSITTFTFSQPTEVRAGHNYVVQSAASGSAIDVSGASTSDSAAAIQYHTTGEANQRWTVQDAGSGQIRLVSVNSGKCLDLADGAVVIQYGCNGGANQAWTLADGQLRNASSGKLVGFTGKGDGAQLTHGADTRWTVNATG</sequence>
<dbReference type="SUPFAM" id="SSF51011">
    <property type="entry name" value="Glycosyl hydrolase domain"/>
    <property type="match status" value="1"/>
</dbReference>
<comment type="caution">
    <text evidence="3">The sequence shown here is derived from an EMBL/GenBank/DDBJ whole genome shotgun (WGS) entry which is preliminary data.</text>
</comment>
<keyword evidence="4" id="KW-1185">Reference proteome</keyword>
<dbReference type="SUPFAM" id="SSF51445">
    <property type="entry name" value="(Trans)glycosidases"/>
    <property type="match status" value="1"/>
</dbReference>
<dbReference type="PANTHER" id="PTHR42767">
    <property type="entry name" value="ENDO-BETA-1,6-GALACTANASE"/>
    <property type="match status" value="1"/>
</dbReference>
<gene>
    <name evidence="3" type="ORF">BC739_003884</name>
</gene>
<dbReference type="InterPro" id="IPR035992">
    <property type="entry name" value="Ricin_B-like_lectins"/>
</dbReference>
<feature type="domain" description="Ricin B lectin" evidence="2">
    <location>
        <begin position="497"/>
        <end position="617"/>
    </location>
</feature>
<dbReference type="PANTHER" id="PTHR42767:SF1">
    <property type="entry name" value="ENDO-BETA-1,6-GALACTANASE-LIKE DOMAIN-CONTAINING PROTEIN"/>
    <property type="match status" value="1"/>
</dbReference>
<dbReference type="InterPro" id="IPR000772">
    <property type="entry name" value="Ricin_B_lectin"/>
</dbReference>
<dbReference type="Gene3D" id="2.80.10.50">
    <property type="match status" value="1"/>
</dbReference>
<proteinExistence type="predicted"/>
<organism evidence="3 4">
    <name type="scientific">Kutzneria viridogrisea</name>
    <dbReference type="NCBI Taxonomy" id="47990"/>
    <lineage>
        <taxon>Bacteria</taxon>
        <taxon>Bacillati</taxon>
        <taxon>Actinomycetota</taxon>
        <taxon>Actinomycetes</taxon>
        <taxon>Pseudonocardiales</taxon>
        <taxon>Pseudonocardiaceae</taxon>
        <taxon>Kutzneria</taxon>
    </lineage>
</organism>
<dbReference type="Gene3D" id="3.20.20.80">
    <property type="entry name" value="Glycosidases"/>
    <property type="match status" value="1"/>
</dbReference>
<dbReference type="InterPro" id="IPR013780">
    <property type="entry name" value="Glyco_hydro_b"/>
</dbReference>
<reference evidence="3 4" key="1">
    <citation type="submission" date="2020-08" db="EMBL/GenBank/DDBJ databases">
        <title>Genomic Encyclopedia of Archaeal and Bacterial Type Strains, Phase II (KMG-II): from individual species to whole genera.</title>
        <authorList>
            <person name="Goeker M."/>
        </authorList>
    </citation>
    <scope>NUCLEOTIDE SEQUENCE [LARGE SCALE GENOMIC DNA]</scope>
    <source>
        <strain evidence="3 4">DSM 43850</strain>
    </source>
</reference>